<dbReference type="OrthoDB" id="1953797at2"/>
<evidence type="ECO:0000313" key="3">
    <source>
        <dbReference type="Proteomes" id="UP000432715"/>
    </source>
</evidence>
<dbReference type="AlphaFoldDB" id="A0A6I0FBJ9"/>
<keyword evidence="1" id="KW-0812">Transmembrane</keyword>
<protein>
    <submittedName>
        <fullName evidence="2">Uncharacterized protein</fullName>
    </submittedName>
</protein>
<dbReference type="Proteomes" id="UP000432715">
    <property type="component" value="Unassembled WGS sequence"/>
</dbReference>
<comment type="caution">
    <text evidence="2">The sequence shown here is derived from an EMBL/GenBank/DDBJ whole genome shotgun (WGS) entry which is preliminary data.</text>
</comment>
<organism evidence="2 3">
    <name type="scientific">Alkaliphilus pronyensis</name>
    <dbReference type="NCBI Taxonomy" id="1482732"/>
    <lineage>
        <taxon>Bacteria</taxon>
        <taxon>Bacillati</taxon>
        <taxon>Bacillota</taxon>
        <taxon>Clostridia</taxon>
        <taxon>Peptostreptococcales</taxon>
        <taxon>Natronincolaceae</taxon>
        <taxon>Alkaliphilus</taxon>
    </lineage>
</organism>
<keyword evidence="1" id="KW-0472">Membrane</keyword>
<keyword evidence="1" id="KW-1133">Transmembrane helix</keyword>
<dbReference type="RefSeq" id="WP_151861040.1">
    <property type="nucleotide sequence ID" value="NZ_WBZC01000024.1"/>
</dbReference>
<feature type="transmembrane region" description="Helical" evidence="1">
    <location>
        <begin position="14"/>
        <end position="34"/>
    </location>
</feature>
<proteinExistence type="predicted"/>
<name>A0A6I0FBJ9_9FIRM</name>
<gene>
    <name evidence="2" type="ORF">F8154_07740</name>
</gene>
<dbReference type="EMBL" id="WBZC01000024">
    <property type="protein sequence ID" value="KAB3534870.1"/>
    <property type="molecule type" value="Genomic_DNA"/>
</dbReference>
<accession>A0A6I0FBJ9</accession>
<keyword evidence="3" id="KW-1185">Reference proteome</keyword>
<evidence type="ECO:0000256" key="1">
    <source>
        <dbReference type="SAM" id="Phobius"/>
    </source>
</evidence>
<reference evidence="2 3" key="1">
    <citation type="submission" date="2019-10" db="EMBL/GenBank/DDBJ databases">
        <title>Alkaliphilus serpentinus sp. nov. and Alkaliphilus pronyensis sp. nov., two novel anaerobic alkaliphilic species isolated from the serpentinized-hosted hydrothermal field of the Prony Bay (New Caledonia).</title>
        <authorList>
            <person name="Postec A."/>
        </authorList>
    </citation>
    <scope>NUCLEOTIDE SEQUENCE [LARGE SCALE GENOMIC DNA]</scope>
    <source>
        <strain evidence="2 3">LacV</strain>
    </source>
</reference>
<evidence type="ECO:0000313" key="2">
    <source>
        <dbReference type="EMBL" id="KAB3534870.1"/>
    </source>
</evidence>
<sequence>MGVFTSEASLISSIIRMLIIIIIPIFLLYFISLLNKYVKEINREIENYRYTKQEKMLEMIIQTVVNSVCQTYLDDIYRQNSKITEEEELIAYNMIKEKSIKIISEAAAVELADKYNNLDKWLENKIYYYLSIEISSLQSSDGCNGEVFA</sequence>